<name>A0ABS9GZU9_9BACL</name>
<proteinExistence type="predicted"/>
<dbReference type="EMBL" id="JAKIJS010000001">
    <property type="protein sequence ID" value="MCF6136930.1"/>
    <property type="molecule type" value="Genomic_DNA"/>
</dbReference>
<comment type="caution">
    <text evidence="1">The sequence shown here is derived from an EMBL/GenBank/DDBJ whole genome shotgun (WGS) entry which is preliminary data.</text>
</comment>
<keyword evidence="2" id="KW-1185">Reference proteome</keyword>
<organism evidence="1 2">
    <name type="scientific">Pseudalkalibacillus berkeleyi</name>
    <dbReference type="NCBI Taxonomy" id="1069813"/>
    <lineage>
        <taxon>Bacteria</taxon>
        <taxon>Bacillati</taxon>
        <taxon>Bacillota</taxon>
        <taxon>Bacilli</taxon>
        <taxon>Bacillales</taxon>
        <taxon>Fictibacillaceae</taxon>
        <taxon>Pseudalkalibacillus</taxon>
    </lineage>
</organism>
<sequence>MKFKYVVMMTLLPLLIISVYPFLSWHFKAPVERSIQVIDKTVPKEDYREHLGLFWVLDHERVVDGTEEYYQKENDYYGYDPVEGKGDTGLTIAKDVDLIYIADTYGIYTNDLQDQPTGERSQLIYGGLNIFDWNKIIEAKGDDVTLVLEFNSIASPTDKLTRSIVEDEMGFKWSGWVGRYFSDLSSREIPPWLIQNYEKQNDKKWTFDGEGLAFVHESDEVVIIEGENLNDRVMVNWTKAGIEHYTNVKKSEYRYWFDIVKPDQQMNVEANYHIDLNKEGQEKLDAHDIPSTFPAVLHNSVEKKYYFAGDFADISADYYSRWDLPTEIYSVYSYFKPDEAFFWNNYIPVMKQIIEESK</sequence>
<accession>A0ABS9GZU9</accession>
<protein>
    <submittedName>
        <fullName evidence="1">Uncharacterized protein</fullName>
    </submittedName>
</protein>
<dbReference type="Proteomes" id="UP001649381">
    <property type="component" value="Unassembled WGS sequence"/>
</dbReference>
<reference evidence="1 2" key="1">
    <citation type="submission" date="2022-01" db="EMBL/GenBank/DDBJ databases">
        <title>Alkalihalobacillus sp. EGI L200015, a novel bacterium isolated from a salt lake sediment.</title>
        <authorList>
            <person name="Gao L."/>
            <person name="Fang B.-Z."/>
            <person name="Li W.-J."/>
        </authorList>
    </citation>
    <scope>NUCLEOTIDE SEQUENCE [LARGE SCALE GENOMIC DNA]</scope>
    <source>
        <strain evidence="1 2">KCTC 12718</strain>
    </source>
</reference>
<dbReference type="RefSeq" id="WP_236332102.1">
    <property type="nucleotide sequence ID" value="NZ_JAKIJS010000001.1"/>
</dbReference>
<evidence type="ECO:0000313" key="1">
    <source>
        <dbReference type="EMBL" id="MCF6136930.1"/>
    </source>
</evidence>
<gene>
    <name evidence="1" type="ORF">L2716_04250</name>
</gene>
<evidence type="ECO:0000313" key="2">
    <source>
        <dbReference type="Proteomes" id="UP001649381"/>
    </source>
</evidence>